<feature type="non-terminal residue" evidence="1">
    <location>
        <position position="1"/>
    </location>
</feature>
<reference evidence="1" key="1">
    <citation type="submission" date="2021-06" db="EMBL/GenBank/DDBJ databases">
        <authorList>
            <person name="Kallberg Y."/>
            <person name="Tangrot J."/>
            <person name="Rosling A."/>
        </authorList>
    </citation>
    <scope>NUCLEOTIDE SEQUENCE</scope>
    <source>
        <strain evidence="1">CL356</strain>
    </source>
</reference>
<gene>
    <name evidence="1" type="ORF">ACOLOM_LOCUS6888</name>
</gene>
<dbReference type="EMBL" id="CAJVPT010014709">
    <property type="protein sequence ID" value="CAG8606918.1"/>
    <property type="molecule type" value="Genomic_DNA"/>
</dbReference>
<organism evidence="1 2">
    <name type="scientific">Acaulospora colombiana</name>
    <dbReference type="NCBI Taxonomy" id="27376"/>
    <lineage>
        <taxon>Eukaryota</taxon>
        <taxon>Fungi</taxon>
        <taxon>Fungi incertae sedis</taxon>
        <taxon>Mucoromycota</taxon>
        <taxon>Glomeromycotina</taxon>
        <taxon>Glomeromycetes</taxon>
        <taxon>Diversisporales</taxon>
        <taxon>Acaulosporaceae</taxon>
        <taxon>Acaulospora</taxon>
    </lineage>
</organism>
<dbReference type="Proteomes" id="UP000789525">
    <property type="component" value="Unassembled WGS sequence"/>
</dbReference>
<protein>
    <submittedName>
        <fullName evidence="1">14959_t:CDS:1</fullName>
    </submittedName>
</protein>
<proteinExistence type="predicted"/>
<accession>A0ACA9MR91</accession>
<sequence length="351" mass="40042">HWGLASVDPACLTVISYLQLLGYDEWGVIECNNPNVSPTGELPVLKDGLEWVAGVYNIIRYLKKKGKKLIVWRKHWVSLLRENIYDSLVSTALMSTGTFPSRLLIMNFINQPDPVVHVVRQFQELHRNNSPALRKITPLSNPIYRTDATARCCKSQIGESKRLRQLNPSFTSRACKINHDLVFWGGSQMHKVIQESYNVLLKKIGDKEYFFDRSSTIDAVAYGHLALHLYADLPIPDLPEILNNEYPRLVQFCHRMKSRLSSRPINHLPATDLPSVFSGLIGSPRTWFTRTSKTERAEAQIKFERKRNLSILGAITFVIIYVVWNGIITVEWDGVANDDDNENHESLSGQK</sequence>
<comment type="caution">
    <text evidence="1">The sequence shown here is derived from an EMBL/GenBank/DDBJ whole genome shotgun (WGS) entry which is preliminary data.</text>
</comment>
<evidence type="ECO:0000313" key="1">
    <source>
        <dbReference type="EMBL" id="CAG8606918.1"/>
    </source>
</evidence>
<name>A0ACA9MR91_9GLOM</name>
<keyword evidence="2" id="KW-1185">Reference proteome</keyword>
<evidence type="ECO:0000313" key="2">
    <source>
        <dbReference type="Proteomes" id="UP000789525"/>
    </source>
</evidence>